<evidence type="ECO:0000313" key="2">
    <source>
        <dbReference type="Proteomes" id="UP000283709"/>
    </source>
</evidence>
<reference evidence="1 2" key="1">
    <citation type="submission" date="2016-07" db="EMBL/GenBank/DDBJ databases">
        <title>Genome analysis of Burkholderia fungorum ES3-20.</title>
        <authorList>
            <person name="Xu D."/>
            <person name="Yao R."/>
            <person name="Zheng S."/>
        </authorList>
    </citation>
    <scope>NUCLEOTIDE SEQUENCE [LARGE SCALE GENOMIC DNA]</scope>
    <source>
        <strain evidence="1 2">ES3-20</strain>
    </source>
</reference>
<dbReference type="RefSeq" id="WP_120345213.1">
    <property type="nucleotide sequence ID" value="NZ_MCAS01000014.1"/>
</dbReference>
<dbReference type="EMBL" id="MCAS01000014">
    <property type="protein sequence ID" value="RKF46013.1"/>
    <property type="molecule type" value="Genomic_DNA"/>
</dbReference>
<accession>A0A420GM47</accession>
<dbReference type="Pfam" id="PF08713">
    <property type="entry name" value="DNA_alkylation"/>
    <property type="match status" value="1"/>
</dbReference>
<sequence length="233" mass="26382">MTPRAFGKEIKAALLPHADAERALAMRAYMRHHFEFIGVPTPLRRQAVLPVFKRLPVENADSLLACANVLWAMPEREFQYVATDLLARKWKTLEPADIAHLLELAQRSAWWDSIDPLAGVVGDVLKAARIHTPGIQAVMDAALQHESLWVRRIAMIHQLGWREHTDEARLFSYARSLAAESDFFIRKAIGWALRDYAWHAPHAVSAFLSASLDIMSPLTLREASKHLPNVTRK</sequence>
<dbReference type="Gene3D" id="1.20.1660.10">
    <property type="entry name" value="Hypothetical protein (EF3068)"/>
    <property type="match status" value="1"/>
</dbReference>
<dbReference type="SUPFAM" id="SSF48371">
    <property type="entry name" value="ARM repeat"/>
    <property type="match status" value="1"/>
</dbReference>
<dbReference type="InterPro" id="IPR016024">
    <property type="entry name" value="ARM-type_fold"/>
</dbReference>
<dbReference type="AlphaFoldDB" id="A0A420GM47"/>
<comment type="caution">
    <text evidence="1">The sequence shown here is derived from an EMBL/GenBank/DDBJ whole genome shotgun (WGS) entry which is preliminary data.</text>
</comment>
<gene>
    <name evidence="1" type="ORF">BCY88_25630</name>
</gene>
<dbReference type="PANTHER" id="PTHR34070">
    <property type="entry name" value="ARMADILLO-TYPE FOLD"/>
    <property type="match status" value="1"/>
</dbReference>
<dbReference type="Gene3D" id="1.25.40.290">
    <property type="entry name" value="ARM repeat domains"/>
    <property type="match status" value="1"/>
</dbReference>
<dbReference type="CDD" id="cd07064">
    <property type="entry name" value="AlkD_like_1"/>
    <property type="match status" value="1"/>
</dbReference>
<proteinExistence type="predicted"/>
<protein>
    <submittedName>
        <fullName evidence="1">DNA alkylation repair protein</fullName>
    </submittedName>
</protein>
<dbReference type="OrthoDB" id="9775346at2"/>
<evidence type="ECO:0000313" key="1">
    <source>
        <dbReference type="EMBL" id="RKF46013.1"/>
    </source>
</evidence>
<dbReference type="InterPro" id="IPR014825">
    <property type="entry name" value="DNA_alkylation"/>
</dbReference>
<dbReference type="Proteomes" id="UP000283709">
    <property type="component" value="Unassembled WGS sequence"/>
</dbReference>
<organism evidence="1 2">
    <name type="scientific">Paraburkholderia fungorum</name>
    <dbReference type="NCBI Taxonomy" id="134537"/>
    <lineage>
        <taxon>Bacteria</taxon>
        <taxon>Pseudomonadati</taxon>
        <taxon>Pseudomonadota</taxon>
        <taxon>Betaproteobacteria</taxon>
        <taxon>Burkholderiales</taxon>
        <taxon>Burkholderiaceae</taxon>
        <taxon>Paraburkholderia</taxon>
    </lineage>
</organism>
<name>A0A420GM47_9BURK</name>
<dbReference type="PANTHER" id="PTHR34070:SF1">
    <property type="entry name" value="DNA ALKYLATION REPAIR PROTEIN"/>
    <property type="match status" value="1"/>
</dbReference>